<keyword evidence="3" id="KW-1185">Reference proteome</keyword>
<feature type="region of interest" description="Disordered" evidence="1">
    <location>
        <begin position="1"/>
        <end position="81"/>
    </location>
</feature>
<feature type="region of interest" description="Disordered" evidence="1">
    <location>
        <begin position="145"/>
        <end position="182"/>
    </location>
</feature>
<dbReference type="InterPro" id="IPR036689">
    <property type="entry name" value="ESAT-6-like_sf"/>
</dbReference>
<dbReference type="RefSeq" id="WP_201876594.1">
    <property type="nucleotide sequence ID" value="NZ_JAERRF010000012.1"/>
</dbReference>
<proteinExistence type="predicted"/>
<name>A0ABS1NGF6_9ACTN</name>
<sequence>MSFEQEWAGLVSDARSQQSTSMQLNGAGGDGGAKGDGKGGGKQLQVTPHVLRSHAGQADKVSDEFAKTDNETMQETEQVPGSMAGFASDEAFKEFQKNWRAQMKYLDGLYSGVAKALRTAATTFKATDVRSKADMDKVDLPPLYGPYLPKDGTSQGTDKPLYGLHVPTLPSSTEPKSWGTRR</sequence>
<dbReference type="InterPro" id="IPR022536">
    <property type="entry name" value="EspC"/>
</dbReference>
<dbReference type="EMBL" id="JAERRF010000012">
    <property type="protein sequence ID" value="MBL1099169.1"/>
    <property type="molecule type" value="Genomic_DNA"/>
</dbReference>
<protein>
    <submittedName>
        <fullName evidence="2">WXG100 family type VII secretion target</fullName>
    </submittedName>
</protein>
<accession>A0ABS1NGF6</accession>
<dbReference type="Gene3D" id="1.10.287.1060">
    <property type="entry name" value="ESAT-6-like"/>
    <property type="match status" value="1"/>
</dbReference>
<evidence type="ECO:0000256" key="1">
    <source>
        <dbReference type="SAM" id="MobiDB-lite"/>
    </source>
</evidence>
<comment type="caution">
    <text evidence="2">The sequence shown here is derived from an EMBL/GenBank/DDBJ whole genome shotgun (WGS) entry which is preliminary data.</text>
</comment>
<dbReference type="Pfam" id="PF10824">
    <property type="entry name" value="T7SS_ESX_EspC"/>
    <property type="match status" value="1"/>
</dbReference>
<evidence type="ECO:0000313" key="2">
    <source>
        <dbReference type="EMBL" id="MBL1099169.1"/>
    </source>
</evidence>
<dbReference type="SUPFAM" id="SSF140453">
    <property type="entry name" value="EsxAB dimer-like"/>
    <property type="match status" value="1"/>
</dbReference>
<evidence type="ECO:0000313" key="3">
    <source>
        <dbReference type="Proteomes" id="UP000634229"/>
    </source>
</evidence>
<dbReference type="Proteomes" id="UP000634229">
    <property type="component" value="Unassembled WGS sequence"/>
</dbReference>
<organism evidence="2 3">
    <name type="scientific">Streptomyces coffeae</name>
    <dbReference type="NCBI Taxonomy" id="621382"/>
    <lineage>
        <taxon>Bacteria</taxon>
        <taxon>Bacillati</taxon>
        <taxon>Actinomycetota</taxon>
        <taxon>Actinomycetes</taxon>
        <taxon>Kitasatosporales</taxon>
        <taxon>Streptomycetaceae</taxon>
        <taxon>Streptomyces</taxon>
    </lineage>
</organism>
<gene>
    <name evidence="2" type="ORF">JK363_21395</name>
</gene>
<reference evidence="2 3" key="1">
    <citation type="submission" date="2021-01" db="EMBL/GenBank/DDBJ databases">
        <title>WGS of actinomycetes isolated from Thailand.</title>
        <authorList>
            <person name="Thawai C."/>
        </authorList>
    </citation>
    <scope>NUCLEOTIDE SEQUENCE [LARGE SCALE GENOMIC DNA]</scope>
    <source>
        <strain evidence="2 3">CA1R205</strain>
    </source>
</reference>
<feature type="compositionally biased region" description="Polar residues" evidence="1">
    <location>
        <begin position="14"/>
        <end position="24"/>
    </location>
</feature>
<feature type="compositionally biased region" description="Basic and acidic residues" evidence="1">
    <location>
        <begin position="60"/>
        <end position="70"/>
    </location>
</feature>